<feature type="domain" description="DUF4218" evidence="1">
    <location>
        <begin position="148"/>
        <end position="251"/>
    </location>
</feature>
<dbReference type="AlphaFoldDB" id="A0AAV3R6C2"/>
<proteinExistence type="predicted"/>
<dbReference type="Proteomes" id="UP001454036">
    <property type="component" value="Unassembled WGS sequence"/>
</dbReference>
<keyword evidence="3" id="KW-1185">Reference proteome</keyword>
<evidence type="ECO:0000313" key="3">
    <source>
        <dbReference type="Proteomes" id="UP001454036"/>
    </source>
</evidence>
<reference evidence="2 3" key="1">
    <citation type="submission" date="2024-01" db="EMBL/GenBank/DDBJ databases">
        <title>The complete chloroplast genome sequence of Lithospermum erythrorhizon: insights into the phylogenetic relationship among Boraginaceae species and the maternal lineages of purple gromwells.</title>
        <authorList>
            <person name="Okada T."/>
            <person name="Watanabe K."/>
        </authorList>
    </citation>
    <scope>NUCLEOTIDE SEQUENCE [LARGE SCALE GENOMIC DNA]</scope>
</reference>
<dbReference type="Pfam" id="PF13960">
    <property type="entry name" value="DUF4218"/>
    <property type="match status" value="1"/>
</dbReference>
<dbReference type="PANTHER" id="PTHR48258">
    <property type="entry name" value="DUF4218 DOMAIN-CONTAINING PROTEIN-RELATED"/>
    <property type="match status" value="1"/>
</dbReference>
<accession>A0AAV3R6C2</accession>
<dbReference type="InterPro" id="IPR025452">
    <property type="entry name" value="DUF4218"/>
</dbReference>
<dbReference type="EMBL" id="BAABME010024953">
    <property type="protein sequence ID" value="GAA0171206.1"/>
    <property type="molecule type" value="Genomic_DNA"/>
</dbReference>
<sequence>MRHRRFLPKEHGYRKAASLFDGKCANRGPPPILMGQVVFDKVKNLQIPLRKINSKSVPSRGFKKCSIFWELTYWKDIDVRHFIDLMHQEKNVTESFVSKLLGTKGKRKDIENSRNDLIQLGIREELRPVKDRCKTYCAPAVSTLSKTICSKVIDPDKIPILQAEIVEILCMLEMYFPPYFFDIMVHLTVHLVEEIEECGPPTSRWMYPFERYMKVLNGYVKNRSRPEGCIAERYFMEEAVECCTEYVTNLENIGLPVPRHASNGVSE</sequence>
<evidence type="ECO:0000259" key="1">
    <source>
        <dbReference type="Pfam" id="PF13960"/>
    </source>
</evidence>
<evidence type="ECO:0000313" key="2">
    <source>
        <dbReference type="EMBL" id="GAA0171206.1"/>
    </source>
</evidence>
<name>A0AAV3R6C2_LITER</name>
<comment type="caution">
    <text evidence="2">The sequence shown here is derived from an EMBL/GenBank/DDBJ whole genome shotgun (WGS) entry which is preliminary data.</text>
</comment>
<gene>
    <name evidence="2" type="ORF">LIER_41105</name>
</gene>
<protein>
    <recommendedName>
        <fullName evidence="1">DUF4218 domain-containing protein</fullName>
    </recommendedName>
</protein>
<organism evidence="2 3">
    <name type="scientific">Lithospermum erythrorhizon</name>
    <name type="common">Purple gromwell</name>
    <name type="synonym">Lithospermum officinale var. erythrorhizon</name>
    <dbReference type="NCBI Taxonomy" id="34254"/>
    <lineage>
        <taxon>Eukaryota</taxon>
        <taxon>Viridiplantae</taxon>
        <taxon>Streptophyta</taxon>
        <taxon>Embryophyta</taxon>
        <taxon>Tracheophyta</taxon>
        <taxon>Spermatophyta</taxon>
        <taxon>Magnoliopsida</taxon>
        <taxon>eudicotyledons</taxon>
        <taxon>Gunneridae</taxon>
        <taxon>Pentapetalae</taxon>
        <taxon>asterids</taxon>
        <taxon>lamiids</taxon>
        <taxon>Boraginales</taxon>
        <taxon>Boraginaceae</taxon>
        <taxon>Boraginoideae</taxon>
        <taxon>Lithospermeae</taxon>
        <taxon>Lithospermum</taxon>
    </lineage>
</organism>
<dbReference type="PANTHER" id="PTHR48258:SF9">
    <property type="entry name" value="OS01G0348150 PROTEIN"/>
    <property type="match status" value="1"/>
</dbReference>